<dbReference type="GO" id="GO:0005737">
    <property type="term" value="C:cytoplasm"/>
    <property type="evidence" value="ECO:0007669"/>
    <property type="project" value="UniProtKB-ARBA"/>
</dbReference>
<dbReference type="GO" id="GO:0060255">
    <property type="term" value="P:regulation of macromolecule metabolic process"/>
    <property type="evidence" value="ECO:0007669"/>
    <property type="project" value="UniProtKB-ARBA"/>
</dbReference>
<dbReference type="InterPro" id="IPR008979">
    <property type="entry name" value="Galactose-bd-like_sf"/>
</dbReference>
<dbReference type="Gene3D" id="2.60.120.470">
    <property type="entry name" value="PITH domain"/>
    <property type="match status" value="1"/>
</dbReference>
<dbReference type="GO" id="GO:0080090">
    <property type="term" value="P:regulation of primary metabolic process"/>
    <property type="evidence" value="ECO:0007669"/>
    <property type="project" value="UniProtKB-ARBA"/>
</dbReference>
<evidence type="ECO:0000259" key="3">
    <source>
        <dbReference type="PROSITE" id="PS51532"/>
    </source>
</evidence>
<evidence type="ECO:0000256" key="2">
    <source>
        <dbReference type="ARBA" id="ARBA00074054"/>
    </source>
</evidence>
<dbReference type="Pfam" id="PF06201">
    <property type="entry name" value="PITH"/>
    <property type="match status" value="1"/>
</dbReference>
<organism evidence="4 5">
    <name type="scientific">Cyanoderma ruficeps</name>
    <name type="common">rufous-capped babbler</name>
    <dbReference type="NCBI Taxonomy" id="181631"/>
    <lineage>
        <taxon>Eukaryota</taxon>
        <taxon>Metazoa</taxon>
        <taxon>Chordata</taxon>
        <taxon>Craniata</taxon>
        <taxon>Vertebrata</taxon>
        <taxon>Euteleostomi</taxon>
        <taxon>Archelosauria</taxon>
        <taxon>Archosauria</taxon>
        <taxon>Dinosauria</taxon>
        <taxon>Saurischia</taxon>
        <taxon>Theropoda</taxon>
        <taxon>Coelurosauria</taxon>
        <taxon>Aves</taxon>
        <taxon>Neognathae</taxon>
        <taxon>Neoaves</taxon>
        <taxon>Telluraves</taxon>
        <taxon>Australaves</taxon>
        <taxon>Passeriformes</taxon>
        <taxon>Sylvioidea</taxon>
        <taxon>Timaliidae</taxon>
        <taxon>Cyanoderma</taxon>
    </lineage>
</organism>
<keyword evidence="5" id="KW-1185">Reference proteome</keyword>
<evidence type="ECO:0000313" key="5">
    <source>
        <dbReference type="Proteomes" id="UP000694396"/>
    </source>
</evidence>
<dbReference type="Proteomes" id="UP000694396">
    <property type="component" value="Unplaced"/>
</dbReference>
<reference evidence="4" key="2">
    <citation type="submission" date="2025-09" db="UniProtKB">
        <authorList>
            <consortium name="Ensembl"/>
        </authorList>
    </citation>
    <scope>IDENTIFICATION</scope>
</reference>
<dbReference type="GO" id="GO:0045654">
    <property type="term" value="P:positive regulation of megakaryocyte differentiation"/>
    <property type="evidence" value="ECO:0007669"/>
    <property type="project" value="UniProtKB-ARBA"/>
</dbReference>
<name>A0A8C3NPL0_9PASS</name>
<dbReference type="GO" id="GO:0005634">
    <property type="term" value="C:nucleus"/>
    <property type="evidence" value="ECO:0007669"/>
    <property type="project" value="TreeGrafter"/>
</dbReference>
<feature type="domain" description="PITH" evidence="3">
    <location>
        <begin position="30"/>
        <end position="202"/>
    </location>
</feature>
<dbReference type="SUPFAM" id="SSF49785">
    <property type="entry name" value="Galactose-binding domain-like"/>
    <property type="match status" value="1"/>
</dbReference>
<protein>
    <recommendedName>
        <fullName evidence="2">PITH domain-containing protein 1</fullName>
    </recommendedName>
</protein>
<dbReference type="PROSITE" id="PS51532">
    <property type="entry name" value="PITH"/>
    <property type="match status" value="1"/>
</dbReference>
<dbReference type="FunFam" id="2.60.120.470:FF:000002">
    <property type="entry name" value="PITH domain-containing protein 1"/>
    <property type="match status" value="1"/>
</dbReference>
<evidence type="ECO:0000256" key="1">
    <source>
        <dbReference type="ARBA" id="ARBA00025788"/>
    </source>
</evidence>
<dbReference type="InterPro" id="IPR037047">
    <property type="entry name" value="PITH_dom_sf"/>
</dbReference>
<dbReference type="PANTHER" id="PTHR12175:SF1">
    <property type="entry name" value="PITH DOMAIN-CONTAINING PROTEIN 1"/>
    <property type="match status" value="1"/>
</dbReference>
<dbReference type="AlphaFoldDB" id="A0A8C3NPL0"/>
<reference evidence="4" key="1">
    <citation type="submission" date="2025-08" db="UniProtKB">
        <authorList>
            <consortium name="Ensembl"/>
        </authorList>
    </citation>
    <scope>IDENTIFICATION</scope>
</reference>
<sequence length="221" mass="24985">MARGRACALGGTGAAMAHGHGPGRCRCCGEEAAERGAAWGLYLRIDRQRLQCLNERREGSGATVFRPWEERRDRSQFVESDDDEELLFNIPFTGSVKLKGVIVMGEDDGTHPAKMRLFRNIPHMSFDDTAKEPEQTFSLSRDPLGELEYPTKIARFSNVYHLSMHFPRNFGAETTKIFYIGLKGEWTEAHRHEVTICNYEASANPADHKLEQITPQTHFIS</sequence>
<accession>A0A8C3NPL0</accession>
<proteinExistence type="inferred from homology"/>
<dbReference type="InterPro" id="IPR045099">
    <property type="entry name" value="PITH1-like"/>
</dbReference>
<dbReference type="Ensembl" id="ENSCRFT00000000689.1">
    <property type="protein sequence ID" value="ENSCRFP00000000650.1"/>
    <property type="gene ID" value="ENSCRFG00000000573.1"/>
</dbReference>
<comment type="similarity">
    <text evidence="1">Belongs to the PITHD1 family.</text>
</comment>
<dbReference type="InterPro" id="IPR010400">
    <property type="entry name" value="PITH_dom"/>
</dbReference>
<dbReference type="PANTHER" id="PTHR12175">
    <property type="entry name" value="AD039 HT014 THIOREDOXIN FAMILY TRP26"/>
    <property type="match status" value="1"/>
</dbReference>
<evidence type="ECO:0000313" key="4">
    <source>
        <dbReference type="Ensembl" id="ENSCRFP00000000650.1"/>
    </source>
</evidence>